<evidence type="ECO:0000256" key="2">
    <source>
        <dbReference type="SAM" id="MobiDB-lite"/>
    </source>
</evidence>
<feature type="compositionally biased region" description="Basic and acidic residues" evidence="2">
    <location>
        <begin position="109"/>
        <end position="124"/>
    </location>
</feature>
<feature type="region of interest" description="Disordered" evidence="2">
    <location>
        <begin position="57"/>
        <end position="76"/>
    </location>
</feature>
<proteinExistence type="predicted"/>
<feature type="compositionally biased region" description="Polar residues" evidence="2">
    <location>
        <begin position="8"/>
        <end position="25"/>
    </location>
</feature>
<feature type="compositionally biased region" description="Polar residues" evidence="2">
    <location>
        <begin position="169"/>
        <end position="188"/>
    </location>
</feature>
<dbReference type="InterPro" id="IPR032852">
    <property type="entry name" value="ALKBH2"/>
</dbReference>
<dbReference type="EMBL" id="CAOQHR010000002">
    <property type="protein sequence ID" value="CAI6302955.1"/>
    <property type="molecule type" value="Genomic_DNA"/>
</dbReference>
<feature type="binding site" evidence="1">
    <location>
        <position position="715"/>
    </location>
    <ligand>
        <name>2-oxoglutarate</name>
        <dbReference type="ChEBI" id="CHEBI:16810"/>
    </ligand>
</feature>
<dbReference type="AlphaFoldDB" id="A0A9W4U912"/>
<dbReference type="Gene3D" id="2.30.280.10">
    <property type="entry name" value="SRA-YDG"/>
    <property type="match status" value="1"/>
</dbReference>
<keyword evidence="5" id="KW-1185">Reference proteome</keyword>
<feature type="region of interest" description="Disordered" evidence="2">
    <location>
        <begin position="89"/>
        <end position="155"/>
    </location>
</feature>
<dbReference type="GO" id="GO:0035516">
    <property type="term" value="F:broad specificity oxidative DNA demethylase activity"/>
    <property type="evidence" value="ECO:0007669"/>
    <property type="project" value="TreeGrafter"/>
</dbReference>
<dbReference type="InterPro" id="IPR036987">
    <property type="entry name" value="SRA-YDG_sf"/>
</dbReference>
<name>A0A9W4U912_9PLEO</name>
<sequence>MARKSPRSKSLNAKHQATGNTPPQRSSAGSESSAAEKDERASLIVTLRTSTSNQKLIQSFMATPTRTLPPRAAKRKNYDDVFAAFHAYKRPRKDESESPPKVQPFVQYDRGRSDQHTSFDQHEIDWDDTSSLSSVPDDLSLDGEADDGPSLQYRPFDEPITEASIEQNLQQQTASPQLTEDRSPTSFKAVSPVPTPVFECHIPEKVYLSGNPTPPASVASTAETVPDEADDLKSLAEQLLAPRNPIKPEPSGQPEVWADTRMELCETLYYYRSYHGGCYATGGFARAFMFANSSHSRDYMDGSVIIARAGGGMKRDDSGQMKMSKDQTEGATVSSVRNNMRQYNPVVIITADNNPQAQIQPPHPYCVLDYFKVTNVWWEKSEGKKILRLRFEKLNSKKTSWWQPKDTAEIAKPGTLDPPIVQVCPKCNRDSQQTYLQGWMCLQPDCENFWRFSSPASNDLRDPEEGILMYDPRFLKQHTPWPNDDSNLPLGSLNAELTGNSILGEDCSRAHWSGVVCPDCGRCNSRLDWTGWKCRNPQCSFEKTPPHALIPSSSLHDPFNPLSTSYMYSRDLHSPLVDMSVSFADNYRINRFTIPGVNGFITHMIANKTVVEEPEGPDAMFELLQENDIGLARRSMGHDHFTRHYVVNYGMPYKFIAATASSPFTESAAPITLARSRLNWAAQYLLSKEDTSKSLSMIRDEWKPKEFNEVLALGYLEDQKISYHDDGETGLGPTIATLSLGATGTMRIRMKARHFNGVSKAGVYDSEAPLPGCAEYDKRLQLQQELRDLEASDRKAYTQRLKAIPRELGLKSGGNAKDAITMTLSHGDIVVMHGAELQKFYEHSVDHTGKLRFALTCRYIDPESLSENDKPSYEVMPDEGDYDGTRLPMPGA</sequence>
<feature type="region of interest" description="Disordered" evidence="2">
    <location>
        <begin position="169"/>
        <end position="190"/>
    </location>
</feature>
<evidence type="ECO:0000259" key="3">
    <source>
        <dbReference type="Pfam" id="PF13532"/>
    </source>
</evidence>
<accession>A0A9W4U912</accession>
<dbReference type="OrthoDB" id="2163491at2759"/>
<gene>
    <name evidence="4" type="ORF">PDIGIT_LOCUS2907</name>
</gene>
<feature type="region of interest" description="Disordered" evidence="2">
    <location>
        <begin position="1"/>
        <end position="48"/>
    </location>
</feature>
<dbReference type="InterPro" id="IPR037151">
    <property type="entry name" value="AlkB-like_sf"/>
</dbReference>
<feature type="compositionally biased region" description="Polar residues" evidence="2">
    <location>
        <begin position="57"/>
        <end position="66"/>
    </location>
</feature>
<feature type="binding site" evidence="1">
    <location>
        <position position="843"/>
    </location>
    <ligand>
        <name>2-oxoglutarate</name>
        <dbReference type="ChEBI" id="CHEBI:16810"/>
    </ligand>
</feature>
<dbReference type="Proteomes" id="UP001152607">
    <property type="component" value="Unassembled WGS sequence"/>
</dbReference>
<dbReference type="GO" id="GO:0008198">
    <property type="term" value="F:ferrous iron binding"/>
    <property type="evidence" value="ECO:0007669"/>
    <property type="project" value="TreeGrafter"/>
</dbReference>
<dbReference type="Pfam" id="PF13532">
    <property type="entry name" value="2OG-FeII_Oxy_2"/>
    <property type="match status" value="1"/>
</dbReference>
<dbReference type="PANTHER" id="PTHR31573">
    <property type="entry name" value="ALPHA-KETOGLUTARATE-DEPENDENT DIOXYGENASE ALKB HOMOLOG 2"/>
    <property type="match status" value="1"/>
</dbReference>
<dbReference type="GO" id="GO:0006307">
    <property type="term" value="P:DNA alkylation repair"/>
    <property type="evidence" value="ECO:0007669"/>
    <property type="project" value="TreeGrafter"/>
</dbReference>
<evidence type="ECO:0000256" key="1">
    <source>
        <dbReference type="PIRSR" id="PIRSR632852-1"/>
    </source>
</evidence>
<organism evidence="4 5">
    <name type="scientific">Periconia digitata</name>
    <dbReference type="NCBI Taxonomy" id="1303443"/>
    <lineage>
        <taxon>Eukaryota</taxon>
        <taxon>Fungi</taxon>
        <taxon>Dikarya</taxon>
        <taxon>Ascomycota</taxon>
        <taxon>Pezizomycotina</taxon>
        <taxon>Dothideomycetes</taxon>
        <taxon>Pleosporomycetidae</taxon>
        <taxon>Pleosporales</taxon>
        <taxon>Massarineae</taxon>
        <taxon>Periconiaceae</taxon>
        <taxon>Periconia</taxon>
    </lineage>
</organism>
<feature type="region of interest" description="Disordered" evidence="2">
    <location>
        <begin position="865"/>
        <end position="892"/>
    </location>
</feature>
<protein>
    <recommendedName>
        <fullName evidence="3">Alpha-ketoglutarate-dependent dioxygenase AlkB-like domain-containing protein</fullName>
    </recommendedName>
</protein>
<dbReference type="SUPFAM" id="SSF51197">
    <property type="entry name" value="Clavaminate synthase-like"/>
    <property type="match status" value="1"/>
</dbReference>
<feature type="domain" description="Alpha-ketoglutarate-dependent dioxygenase AlkB-like" evidence="3">
    <location>
        <begin position="690"/>
        <end position="850"/>
    </location>
</feature>
<dbReference type="PANTHER" id="PTHR31573:SF4">
    <property type="entry name" value="FE2OG DIOXYGENASE DOMAIN-CONTAINING PROTEIN"/>
    <property type="match status" value="1"/>
</dbReference>
<dbReference type="InterPro" id="IPR027450">
    <property type="entry name" value="AlkB-like"/>
</dbReference>
<dbReference type="GO" id="GO:0051747">
    <property type="term" value="F:cytosine C-5 DNA demethylase activity"/>
    <property type="evidence" value="ECO:0007669"/>
    <property type="project" value="TreeGrafter"/>
</dbReference>
<evidence type="ECO:0000313" key="5">
    <source>
        <dbReference type="Proteomes" id="UP001152607"/>
    </source>
</evidence>
<feature type="compositionally biased region" description="Low complexity" evidence="2">
    <location>
        <begin position="129"/>
        <end position="138"/>
    </location>
</feature>
<evidence type="ECO:0000313" key="4">
    <source>
        <dbReference type="EMBL" id="CAI6302955.1"/>
    </source>
</evidence>
<dbReference type="Gene3D" id="2.60.120.590">
    <property type="entry name" value="Alpha-ketoglutarate-dependent dioxygenase AlkB-like"/>
    <property type="match status" value="1"/>
</dbReference>
<feature type="binding site" evidence="1">
    <location>
        <position position="724"/>
    </location>
    <ligand>
        <name>2-oxoglutarate</name>
        <dbReference type="ChEBI" id="CHEBI:16810"/>
    </ligand>
</feature>
<comment type="caution">
    <text evidence="4">The sequence shown here is derived from an EMBL/GenBank/DDBJ whole genome shotgun (WGS) entry which is preliminary data.</text>
</comment>
<reference evidence="4" key="1">
    <citation type="submission" date="2023-01" db="EMBL/GenBank/DDBJ databases">
        <authorList>
            <person name="Van Ghelder C."/>
            <person name="Rancurel C."/>
        </authorList>
    </citation>
    <scope>NUCLEOTIDE SEQUENCE</scope>
    <source>
        <strain evidence="4">CNCM I-4278</strain>
    </source>
</reference>